<name>M0D0W7_HALPD</name>
<proteinExistence type="predicted"/>
<dbReference type="Proteomes" id="UP000011513">
    <property type="component" value="Unassembled WGS sequence"/>
</dbReference>
<dbReference type="RefSeq" id="WP_008387631.1">
    <property type="nucleotide sequence ID" value="NZ_AOIV01000034.1"/>
</dbReference>
<dbReference type="AlphaFoldDB" id="M0D0W7"/>
<comment type="caution">
    <text evidence="1">The sequence shown here is derived from an EMBL/GenBank/DDBJ whole genome shotgun (WGS) entry which is preliminary data.</text>
</comment>
<dbReference type="InParanoid" id="M0D0W7"/>
<protein>
    <submittedName>
        <fullName evidence="1">Uncharacterized protein</fullName>
    </submittedName>
</protein>
<organism evidence="1 2">
    <name type="scientific">Halogeometricum pallidum JCM 14848</name>
    <dbReference type="NCBI Taxonomy" id="1227487"/>
    <lineage>
        <taxon>Archaea</taxon>
        <taxon>Methanobacteriati</taxon>
        <taxon>Methanobacteriota</taxon>
        <taxon>Stenosarchaea group</taxon>
        <taxon>Halobacteria</taxon>
        <taxon>Halobacteriales</taxon>
        <taxon>Haloferacaceae</taxon>
        <taxon>Halogeometricum</taxon>
    </lineage>
</organism>
<keyword evidence="2" id="KW-1185">Reference proteome</keyword>
<dbReference type="InterPro" id="IPR058380">
    <property type="entry name" value="DUF8067"/>
</dbReference>
<accession>M0D0W7</accession>
<sequence>MLLSTTESDVLSEAKRLGEALETVKADGDEEAFSALVTQCNEELGNKLGVDYGDICSSSDCC</sequence>
<dbReference type="eggNOG" id="arCOG08988">
    <property type="taxonomic scope" value="Archaea"/>
</dbReference>
<evidence type="ECO:0000313" key="2">
    <source>
        <dbReference type="Proteomes" id="UP000011513"/>
    </source>
</evidence>
<reference evidence="1 2" key="1">
    <citation type="journal article" date="2014" name="PLoS Genet.">
        <title>Phylogenetically driven sequencing of extremely halophilic archaea reveals strategies for static and dynamic osmo-response.</title>
        <authorList>
            <person name="Becker E.A."/>
            <person name="Seitzer P.M."/>
            <person name="Tritt A."/>
            <person name="Larsen D."/>
            <person name="Krusor M."/>
            <person name="Yao A.I."/>
            <person name="Wu D."/>
            <person name="Madern D."/>
            <person name="Eisen J.A."/>
            <person name="Darling A.E."/>
            <person name="Facciotti M.T."/>
        </authorList>
    </citation>
    <scope>NUCLEOTIDE SEQUENCE [LARGE SCALE GENOMIC DNA]</scope>
    <source>
        <strain evidence="1 2">JCM 14848</strain>
    </source>
</reference>
<dbReference type="EMBL" id="AOIV01000034">
    <property type="protein sequence ID" value="ELZ29080.1"/>
    <property type="molecule type" value="Genomic_DNA"/>
</dbReference>
<evidence type="ECO:0000313" key="1">
    <source>
        <dbReference type="EMBL" id="ELZ29080.1"/>
    </source>
</evidence>
<dbReference type="Pfam" id="PF26263">
    <property type="entry name" value="DUF8067"/>
    <property type="match status" value="1"/>
</dbReference>
<dbReference type="NCBIfam" id="NF041415">
    <property type="entry name" value="halo_CC_star"/>
    <property type="match status" value="1"/>
</dbReference>
<gene>
    <name evidence="1" type="ORF">C474_13434</name>
</gene>